<dbReference type="Pfam" id="PF01363">
    <property type="entry name" value="FYVE"/>
    <property type="match status" value="1"/>
</dbReference>
<keyword evidence="4" id="KW-0479">Metal-binding</keyword>
<dbReference type="Pfam" id="PF00169">
    <property type="entry name" value="PH"/>
    <property type="match status" value="1"/>
</dbReference>
<dbReference type="Pfam" id="PF00621">
    <property type="entry name" value="RhoGEF"/>
    <property type="match status" value="1"/>
</dbReference>
<dbReference type="InterPro" id="IPR035899">
    <property type="entry name" value="DBL_dom_sf"/>
</dbReference>
<dbReference type="InterPro" id="IPR011993">
    <property type="entry name" value="PH-like_dom_sf"/>
</dbReference>
<dbReference type="SMART" id="SM00064">
    <property type="entry name" value="FYVE"/>
    <property type="match status" value="1"/>
</dbReference>
<dbReference type="GO" id="GO:0008270">
    <property type="term" value="F:zinc ion binding"/>
    <property type="evidence" value="ECO:0007669"/>
    <property type="project" value="UniProtKB-KW"/>
</dbReference>
<dbReference type="PANTHER" id="PTHR12673">
    <property type="entry name" value="FACIOGENITAL DYSPLASIA PROTEIN"/>
    <property type="match status" value="1"/>
</dbReference>
<protein>
    <submittedName>
        <fullName evidence="13">Dbl homology domain-containing protein</fullName>
    </submittedName>
</protein>
<dbReference type="PROSITE" id="PS50003">
    <property type="entry name" value="PH_DOMAIN"/>
    <property type="match status" value="1"/>
</dbReference>
<evidence type="ECO:0000256" key="3">
    <source>
        <dbReference type="ARBA" id="ARBA00022658"/>
    </source>
</evidence>
<dbReference type="InterPro" id="IPR011011">
    <property type="entry name" value="Znf_FYVE_PHD"/>
</dbReference>
<dbReference type="PROSITE" id="PS50178">
    <property type="entry name" value="ZF_FYVE"/>
    <property type="match status" value="1"/>
</dbReference>
<dbReference type="CDD" id="cd00160">
    <property type="entry name" value="RhoGEF"/>
    <property type="match status" value="1"/>
</dbReference>
<evidence type="ECO:0000256" key="8">
    <source>
        <dbReference type="PROSITE-ProRule" id="PRU00091"/>
    </source>
</evidence>
<dbReference type="SMART" id="SM00233">
    <property type="entry name" value="PH"/>
    <property type="match status" value="1"/>
</dbReference>
<dbReference type="Proteomes" id="UP000278143">
    <property type="component" value="Unassembled WGS sequence"/>
</dbReference>
<evidence type="ECO:0000256" key="2">
    <source>
        <dbReference type="ARBA" id="ARBA00022490"/>
    </source>
</evidence>
<proteinExistence type="predicted"/>
<keyword evidence="5 8" id="KW-0863">Zinc-finger</keyword>
<keyword evidence="14" id="KW-1185">Reference proteome</keyword>
<keyword evidence="6" id="KW-0862">Zinc</keyword>
<dbReference type="SUPFAM" id="SSF57903">
    <property type="entry name" value="FYVE/PHD zinc finger"/>
    <property type="match status" value="1"/>
</dbReference>
<evidence type="ECO:0000256" key="6">
    <source>
        <dbReference type="ARBA" id="ARBA00022833"/>
    </source>
</evidence>
<dbReference type="PANTHER" id="PTHR12673:SF159">
    <property type="entry name" value="LD03170P"/>
    <property type="match status" value="1"/>
</dbReference>
<accession>A0A4P9YZL8</accession>
<keyword evidence="3" id="KW-0344">Guanine-nucleotide releasing factor</keyword>
<dbReference type="GO" id="GO:0005737">
    <property type="term" value="C:cytoplasm"/>
    <property type="evidence" value="ECO:0007669"/>
    <property type="project" value="TreeGrafter"/>
</dbReference>
<dbReference type="AlphaFoldDB" id="A0A4P9YZL8"/>
<dbReference type="GO" id="GO:0005085">
    <property type="term" value="F:guanyl-nucleotide exchange factor activity"/>
    <property type="evidence" value="ECO:0007669"/>
    <property type="project" value="UniProtKB-KW"/>
</dbReference>
<dbReference type="InterPro" id="IPR000219">
    <property type="entry name" value="DH_dom"/>
</dbReference>
<feature type="domain" description="FYVE-type" evidence="12">
    <location>
        <begin position="358"/>
        <end position="420"/>
    </location>
</feature>
<reference evidence="14" key="1">
    <citation type="journal article" date="2018" name="Nat. Microbiol.">
        <title>Leveraging single-cell genomics to expand the fungal tree of life.</title>
        <authorList>
            <person name="Ahrendt S.R."/>
            <person name="Quandt C.A."/>
            <person name="Ciobanu D."/>
            <person name="Clum A."/>
            <person name="Salamov A."/>
            <person name="Andreopoulos B."/>
            <person name="Cheng J.F."/>
            <person name="Woyke T."/>
            <person name="Pelin A."/>
            <person name="Henrissat B."/>
            <person name="Reynolds N.K."/>
            <person name="Benny G.L."/>
            <person name="Smith M.E."/>
            <person name="James T.Y."/>
            <person name="Grigoriev I.V."/>
        </authorList>
    </citation>
    <scope>NUCLEOTIDE SEQUENCE [LARGE SCALE GENOMIC DNA]</scope>
    <source>
        <strain evidence="14">Benny S71-1</strain>
    </source>
</reference>
<evidence type="ECO:0000256" key="1">
    <source>
        <dbReference type="ARBA" id="ARBA00004245"/>
    </source>
</evidence>
<evidence type="ECO:0000259" key="10">
    <source>
        <dbReference type="PROSITE" id="PS50003"/>
    </source>
</evidence>
<evidence type="ECO:0000259" key="11">
    <source>
        <dbReference type="PROSITE" id="PS50010"/>
    </source>
</evidence>
<dbReference type="SUPFAM" id="SSF50729">
    <property type="entry name" value="PH domain-like"/>
    <property type="match status" value="1"/>
</dbReference>
<dbReference type="Gene3D" id="3.30.40.10">
    <property type="entry name" value="Zinc/RING finger domain, C3HC4 (zinc finger)"/>
    <property type="match status" value="1"/>
</dbReference>
<keyword evidence="7" id="KW-0206">Cytoskeleton</keyword>
<feature type="region of interest" description="Disordered" evidence="9">
    <location>
        <begin position="470"/>
        <end position="489"/>
    </location>
</feature>
<dbReference type="OrthoDB" id="660555at2759"/>
<evidence type="ECO:0000256" key="4">
    <source>
        <dbReference type="ARBA" id="ARBA00022723"/>
    </source>
</evidence>
<dbReference type="InterPro" id="IPR013083">
    <property type="entry name" value="Znf_RING/FYVE/PHD"/>
</dbReference>
<keyword evidence="2" id="KW-0963">Cytoplasm</keyword>
<sequence>MEERQKIALEILDTERAYVERLTILLEQFRDPLVAKIGTPGQILADAAIQEIFKHLEPILSFHRELLQRLETRISVPSWNPVEGCLGDIFIRLAPYLKIYTMYLGNCSHAMGRVSAHMGASPAFVRFLKDVDRKQKIPGITLQAYLLEPMQRVPRYCLLLERLMRKTAIGHPDHEQLKDALEEVQKVTQFANEMLRGHDEARRIIDIQRSLAGFSERLLLPGRKLLRRGSVRKICRKNHQRREFFLFSDILIYASPGMIEESFVFHRKLLLEHCKVVSVTDNEMVQNAFQILSPDKSFQVYTESAQEKREWIDAIGMAIQELQEAQGTLKKEKKLRPQLDSFKHRVVEEYKAPVWVPDDDAVSCMICQLEFRLYRRKHHCRLCGKVVCHACSSRNFLIPGETAEEDRVERACDLCFHERWGNADADDEEEEALADMLRSRTMNFVQSPGLAARISRVSVRRSIRRRIGAKTCSPSTDTDAHAKRATSRQVLRSMPKGLYRISLAGKP</sequence>
<evidence type="ECO:0000256" key="5">
    <source>
        <dbReference type="ARBA" id="ARBA00022771"/>
    </source>
</evidence>
<evidence type="ECO:0000313" key="14">
    <source>
        <dbReference type="Proteomes" id="UP000278143"/>
    </source>
</evidence>
<dbReference type="PROSITE" id="PS50010">
    <property type="entry name" value="DH_2"/>
    <property type="match status" value="1"/>
</dbReference>
<dbReference type="SMART" id="SM00325">
    <property type="entry name" value="RhoGEF"/>
    <property type="match status" value="1"/>
</dbReference>
<evidence type="ECO:0000256" key="9">
    <source>
        <dbReference type="SAM" id="MobiDB-lite"/>
    </source>
</evidence>
<organism evidence="13 14">
    <name type="scientific">Syncephalis pseudoplumigaleata</name>
    <dbReference type="NCBI Taxonomy" id="1712513"/>
    <lineage>
        <taxon>Eukaryota</taxon>
        <taxon>Fungi</taxon>
        <taxon>Fungi incertae sedis</taxon>
        <taxon>Zoopagomycota</taxon>
        <taxon>Zoopagomycotina</taxon>
        <taxon>Zoopagomycetes</taxon>
        <taxon>Zoopagales</taxon>
        <taxon>Piptocephalidaceae</taxon>
        <taxon>Syncephalis</taxon>
    </lineage>
</organism>
<evidence type="ECO:0000313" key="13">
    <source>
        <dbReference type="EMBL" id="RKP24861.1"/>
    </source>
</evidence>
<dbReference type="EMBL" id="KZ989999">
    <property type="protein sequence ID" value="RKP24861.1"/>
    <property type="molecule type" value="Genomic_DNA"/>
</dbReference>
<gene>
    <name evidence="13" type="ORF">SYNPS1DRAFT_16527</name>
</gene>
<evidence type="ECO:0000256" key="7">
    <source>
        <dbReference type="ARBA" id="ARBA00023212"/>
    </source>
</evidence>
<dbReference type="Gene3D" id="1.20.900.10">
    <property type="entry name" value="Dbl homology (DH) domain"/>
    <property type="match status" value="1"/>
</dbReference>
<dbReference type="Gene3D" id="2.30.29.30">
    <property type="entry name" value="Pleckstrin-homology domain (PH domain)/Phosphotyrosine-binding domain (PTB)"/>
    <property type="match status" value="1"/>
</dbReference>
<dbReference type="InterPro" id="IPR001849">
    <property type="entry name" value="PH_domain"/>
</dbReference>
<dbReference type="InterPro" id="IPR000306">
    <property type="entry name" value="Znf_FYVE"/>
</dbReference>
<name>A0A4P9YZL8_9FUNG</name>
<dbReference type="SUPFAM" id="SSF48065">
    <property type="entry name" value="DBL homology domain (DH-domain)"/>
    <property type="match status" value="1"/>
</dbReference>
<dbReference type="InterPro" id="IPR017455">
    <property type="entry name" value="Znf_FYVE-rel"/>
</dbReference>
<comment type="subcellular location">
    <subcellularLocation>
        <location evidence="1">Cytoplasm</location>
        <location evidence="1">Cytoskeleton</location>
    </subcellularLocation>
</comment>
<feature type="domain" description="DH" evidence="11">
    <location>
        <begin position="3"/>
        <end position="194"/>
    </location>
</feature>
<dbReference type="InterPro" id="IPR051092">
    <property type="entry name" value="FYVE_RhoGEF_PH"/>
</dbReference>
<feature type="domain" description="PH" evidence="10">
    <location>
        <begin position="224"/>
        <end position="320"/>
    </location>
</feature>
<dbReference type="GO" id="GO:0005856">
    <property type="term" value="C:cytoskeleton"/>
    <property type="evidence" value="ECO:0007669"/>
    <property type="project" value="UniProtKB-SubCell"/>
</dbReference>
<evidence type="ECO:0000259" key="12">
    <source>
        <dbReference type="PROSITE" id="PS50178"/>
    </source>
</evidence>